<sequence>MVRVPGSSGDSGFHRESLEDVQVKIEQGDQASSELGSTTTRLNEVRSTDRQSARRTSVGGTEADPDLEDKPNAGREGYGFADSMAKPERYISPSRKSTRSGGTQAKQASTRVKMKAPDPEGEDPIQVVPSWPDVDLEDAFHQKELRDFLALDRVMWMLELKQIGDLQGPLAPPQMATGKLDAVKGLMSLLKEAGLVAGRFDADDLFDLDLDQIQSSTQGLFDRLKALVGEIQRKTDSAMADPRLPTHIGATGCRTASSYVSAAEGSYTSSEPRRMSLGPSGASMLQARAQIQQGEKSKPRSKRQPIASMDLTTSASDTSAGRLETYFQATMSRFLKEEQALPSPSTPTGIRNPGSQDVEMVSTGSPDLDPHWEYDPDDIDLPTTDRAAMATMTTGSTGSTMIQ</sequence>
<dbReference type="Proteomes" id="UP001165121">
    <property type="component" value="Unassembled WGS sequence"/>
</dbReference>
<keyword evidence="3" id="KW-1185">Reference proteome</keyword>
<feature type="compositionally biased region" description="Polar residues" evidence="1">
    <location>
        <begin position="99"/>
        <end position="110"/>
    </location>
</feature>
<feature type="compositionally biased region" description="Basic and acidic residues" evidence="1">
    <location>
        <begin position="12"/>
        <end position="27"/>
    </location>
</feature>
<feature type="compositionally biased region" description="Basic and acidic residues" evidence="1">
    <location>
        <begin position="43"/>
        <end position="52"/>
    </location>
</feature>
<dbReference type="AlphaFoldDB" id="A0A9W6XMJ5"/>
<evidence type="ECO:0000256" key="1">
    <source>
        <dbReference type="SAM" id="MobiDB-lite"/>
    </source>
</evidence>
<evidence type="ECO:0000313" key="3">
    <source>
        <dbReference type="Proteomes" id="UP001165121"/>
    </source>
</evidence>
<reference evidence="2" key="1">
    <citation type="submission" date="2023-04" db="EMBL/GenBank/DDBJ databases">
        <title>Phytophthora fragariaefolia NBRC 109709.</title>
        <authorList>
            <person name="Ichikawa N."/>
            <person name="Sato H."/>
            <person name="Tonouchi N."/>
        </authorList>
    </citation>
    <scope>NUCLEOTIDE SEQUENCE</scope>
    <source>
        <strain evidence="2">NBRC 109709</strain>
    </source>
</reference>
<proteinExistence type="predicted"/>
<accession>A0A9W6XMJ5</accession>
<comment type="caution">
    <text evidence="2">The sequence shown here is derived from an EMBL/GenBank/DDBJ whole genome shotgun (WGS) entry which is preliminary data.</text>
</comment>
<evidence type="ECO:0000313" key="2">
    <source>
        <dbReference type="EMBL" id="GMF41576.1"/>
    </source>
</evidence>
<feature type="compositionally biased region" description="Polar residues" evidence="1">
    <location>
        <begin position="29"/>
        <end position="42"/>
    </location>
</feature>
<dbReference type="OrthoDB" id="10657052at2759"/>
<feature type="compositionally biased region" description="Polar residues" evidence="1">
    <location>
        <begin position="342"/>
        <end position="355"/>
    </location>
</feature>
<dbReference type="EMBL" id="BSXT01001350">
    <property type="protein sequence ID" value="GMF41576.1"/>
    <property type="molecule type" value="Genomic_DNA"/>
</dbReference>
<feature type="region of interest" description="Disordered" evidence="1">
    <location>
        <begin position="338"/>
        <end position="376"/>
    </location>
</feature>
<feature type="region of interest" description="Disordered" evidence="1">
    <location>
        <begin position="1"/>
        <end position="128"/>
    </location>
</feature>
<gene>
    <name evidence="2" type="ORF">Pfra01_001324200</name>
</gene>
<feature type="region of interest" description="Disordered" evidence="1">
    <location>
        <begin position="264"/>
        <end position="317"/>
    </location>
</feature>
<organism evidence="2 3">
    <name type="scientific">Phytophthora fragariaefolia</name>
    <dbReference type="NCBI Taxonomy" id="1490495"/>
    <lineage>
        <taxon>Eukaryota</taxon>
        <taxon>Sar</taxon>
        <taxon>Stramenopiles</taxon>
        <taxon>Oomycota</taxon>
        <taxon>Peronosporomycetes</taxon>
        <taxon>Peronosporales</taxon>
        <taxon>Peronosporaceae</taxon>
        <taxon>Phytophthora</taxon>
    </lineage>
</organism>
<name>A0A9W6XMJ5_9STRA</name>
<protein>
    <submittedName>
        <fullName evidence="2">Unnamed protein product</fullName>
    </submittedName>
</protein>